<dbReference type="EMBL" id="BJYU01000042">
    <property type="protein sequence ID" value="GEO15447.1"/>
    <property type="molecule type" value="Genomic_DNA"/>
</dbReference>
<keyword evidence="2" id="KW-1185">Reference proteome</keyword>
<dbReference type="OrthoDB" id="7307423at2"/>
<accession>A0A512BUG7</accession>
<dbReference type="RefSeq" id="WP_114187675.1">
    <property type="nucleotide sequence ID" value="NZ_BJYU01000042.1"/>
</dbReference>
<dbReference type="AlphaFoldDB" id="A0A512BUG7"/>
<evidence type="ECO:0000313" key="1">
    <source>
        <dbReference type="EMBL" id="GEO15447.1"/>
    </source>
</evidence>
<reference evidence="1 2" key="1">
    <citation type="submission" date="2019-07" db="EMBL/GenBank/DDBJ databases">
        <title>Whole genome shotgun sequence of Microvirga aerophila NBRC 106136.</title>
        <authorList>
            <person name="Hosoyama A."/>
            <person name="Uohara A."/>
            <person name="Ohji S."/>
            <person name="Ichikawa N."/>
        </authorList>
    </citation>
    <scope>NUCLEOTIDE SEQUENCE [LARGE SCALE GENOMIC DNA]</scope>
    <source>
        <strain evidence="1 2">NBRC 106136</strain>
    </source>
</reference>
<proteinExistence type="predicted"/>
<dbReference type="Proteomes" id="UP000321085">
    <property type="component" value="Unassembled WGS sequence"/>
</dbReference>
<evidence type="ECO:0000313" key="2">
    <source>
        <dbReference type="Proteomes" id="UP000321085"/>
    </source>
</evidence>
<organism evidence="1 2">
    <name type="scientific">Microvirga aerophila</name>
    <dbReference type="NCBI Taxonomy" id="670291"/>
    <lineage>
        <taxon>Bacteria</taxon>
        <taxon>Pseudomonadati</taxon>
        <taxon>Pseudomonadota</taxon>
        <taxon>Alphaproteobacteria</taxon>
        <taxon>Hyphomicrobiales</taxon>
        <taxon>Methylobacteriaceae</taxon>
        <taxon>Microvirga</taxon>
    </lineage>
</organism>
<gene>
    <name evidence="1" type="ORF">MAE02_31430</name>
</gene>
<comment type="caution">
    <text evidence="1">The sequence shown here is derived from an EMBL/GenBank/DDBJ whole genome shotgun (WGS) entry which is preliminary data.</text>
</comment>
<name>A0A512BUG7_9HYPH</name>
<protein>
    <submittedName>
        <fullName evidence="1">Uncharacterized protein</fullName>
    </submittedName>
</protein>
<sequence>MGMLTTLTAWLSGRATGQELAKLDTEDLGALARDVGLSADQLMQLSAHGKTAGEELPRLMLALGLAPEKTERIDPTIMRDMIIVCSGCKLKHHCRRDIHCGWAPVVQRYCPNAYTIRSLFRERYELVLPRSRVDC</sequence>